<dbReference type="SUPFAM" id="SSF49464">
    <property type="entry name" value="Carboxypeptidase regulatory domain-like"/>
    <property type="match status" value="1"/>
</dbReference>
<dbReference type="Gene3D" id="2.60.40.1120">
    <property type="entry name" value="Carboxypeptidase-like, regulatory domain"/>
    <property type="match status" value="1"/>
</dbReference>
<proteinExistence type="inferred from homology"/>
<dbReference type="InterPro" id="IPR023996">
    <property type="entry name" value="TonB-dep_OMP_SusC/RagA"/>
</dbReference>
<dbReference type="InterPro" id="IPR023997">
    <property type="entry name" value="TonB-dep_OMP_SusC/RagA_CS"/>
</dbReference>
<dbReference type="InterPro" id="IPR012910">
    <property type="entry name" value="Plug_dom"/>
</dbReference>
<keyword evidence="8" id="KW-0732">Signal</keyword>
<dbReference type="NCBIfam" id="TIGR04057">
    <property type="entry name" value="SusC_RagA_signa"/>
    <property type="match status" value="1"/>
</dbReference>
<comment type="similarity">
    <text evidence="7">Belongs to the TonB-dependent receptor family.</text>
</comment>
<evidence type="ECO:0000259" key="9">
    <source>
        <dbReference type="Pfam" id="PF07715"/>
    </source>
</evidence>
<evidence type="ECO:0000256" key="5">
    <source>
        <dbReference type="ARBA" id="ARBA00023136"/>
    </source>
</evidence>
<comment type="subcellular location">
    <subcellularLocation>
        <location evidence="1 7">Cell outer membrane</location>
        <topology evidence="1 7">Multi-pass membrane protein</topology>
    </subcellularLocation>
</comment>
<reference evidence="11" key="1">
    <citation type="submission" date="2016-10" db="EMBL/GenBank/DDBJ databases">
        <authorList>
            <person name="Varghese N."/>
            <person name="Submissions S."/>
        </authorList>
    </citation>
    <scope>NUCLEOTIDE SEQUENCE [LARGE SCALE GENOMIC DNA]</scope>
    <source>
        <strain evidence="11">DSM 26542</strain>
    </source>
</reference>
<keyword evidence="11" id="KW-1185">Reference proteome</keyword>
<keyword evidence="6 7" id="KW-0998">Cell outer membrane</keyword>
<evidence type="ECO:0000256" key="6">
    <source>
        <dbReference type="ARBA" id="ARBA00023237"/>
    </source>
</evidence>
<dbReference type="Proteomes" id="UP000243887">
    <property type="component" value="Unassembled WGS sequence"/>
</dbReference>
<keyword evidence="2 7" id="KW-0813">Transport</keyword>
<evidence type="ECO:0000256" key="8">
    <source>
        <dbReference type="SAM" id="SignalP"/>
    </source>
</evidence>
<dbReference type="OrthoDB" id="9768177at2"/>
<dbReference type="RefSeq" id="WP_090677998.1">
    <property type="nucleotide sequence ID" value="NZ_FORU01000002.1"/>
</dbReference>
<sequence>MRKIVLNFFLVMFALCMVHGAYAQGRKVTGKVVSAGDNLGLPGASVLIKGTQEGVTADFDGNYSITVSDANATLIFEFMGYKTQEVKAQGKTVINVSLAEETEMIDEIIVSTGIDKMSKRIFTGAVSRITAEEMKVDGVVNVDRMIEGKAAGVTVQNVSGTFGSAPKITVRGSSSILGDTKPLWVIDGVVQEDIVNVSFQDLASGNSETLLSSAIAGLNSNDVLSLEILKDASATSIYGSRAMNGVVVITTKSGRRESPLSISYSMENAMRTVPSYGQYDIMNSQESMSVLQEMSSKGLLEYTNVAQSRYGGVYNILARAVGKVNPDGTFQVVNNKIGKNEFLQQYEKANTDWFKVLFRPSITQSHTLGFSGGGKNNAYFASLGYYADPGWTLADRVHRLTLNMKNTFFVTDKFNLSLGANLSIRDQKAPGSYNSKTDVVNGGTSRDFDINPFSYSMNTSRTLRPYDSNGNLEYNRMNWAPFNILNELDNNVMDLSVKDIKIQLDAEYKILPELTYNLNSSIRYADSRRDHNIYEGSNVVGAYNANESTVVNGQNIFLYQDPNDPDGIKIPVLPNGGIRYRHDNNLLSYNVRNSLSYKQVFGDKHEVDGFLGTEMRHVDRTYDYLAAFGLQYDRGFIPYTDPRLLEKIIADGDSYFQFSEERERTVGFFGKGTYAYDSRYIVSLTGRYDGSNRQGRSTSSRWLPTWTASAKWNVSEEKFMLDSKVVSNLSLRGSYGLTANAGPATNSYAIYKSFITDRQFIGEREPGISIEDLENSDLTWEKQHEANIGLDLGLFSNRVQLVVDAYQRKAFDLIDVVTTSGIGGQRSKLGNNADMTTKGIEFGITTRNIVSEDFKWSTTINASYYDQRIDKLQNVSRVIDLVTETGGNVVGRPRNSIYSYQFTGLNDDGMPTFIQADGVTDNVSGANFQDRNNITDYLKYEGSVEPNKSLGLSNTFNYKNWSLNVFIVASGGNKIRMAPTFKSGYSDLDVFTRDFENRWINPGDELTTDIPVIADGALSRYYGSSGLAKAYNSYNYSDARIADGGFVRLKDVSLGYEFPDLVKKQLKLSNLTLRATASNPWLIYADKKLNGQDPEFFRSGGVAMPVTTQYTLTLNVGF</sequence>
<dbReference type="InterPro" id="IPR037066">
    <property type="entry name" value="Plug_dom_sf"/>
</dbReference>
<dbReference type="InterPro" id="IPR008969">
    <property type="entry name" value="CarboxyPept-like_regulatory"/>
</dbReference>
<feature type="signal peptide" evidence="8">
    <location>
        <begin position="1"/>
        <end position="23"/>
    </location>
</feature>
<keyword evidence="3 7" id="KW-1134">Transmembrane beta strand</keyword>
<evidence type="ECO:0000256" key="3">
    <source>
        <dbReference type="ARBA" id="ARBA00022452"/>
    </source>
</evidence>
<dbReference type="PROSITE" id="PS52016">
    <property type="entry name" value="TONB_DEPENDENT_REC_3"/>
    <property type="match status" value="1"/>
</dbReference>
<feature type="domain" description="TonB-dependent receptor plug" evidence="9">
    <location>
        <begin position="122"/>
        <end position="246"/>
    </location>
</feature>
<dbReference type="EMBL" id="FORU01000002">
    <property type="protein sequence ID" value="SFI99467.1"/>
    <property type="molecule type" value="Genomic_DNA"/>
</dbReference>
<evidence type="ECO:0000256" key="1">
    <source>
        <dbReference type="ARBA" id="ARBA00004571"/>
    </source>
</evidence>
<dbReference type="GO" id="GO:0009279">
    <property type="term" value="C:cell outer membrane"/>
    <property type="evidence" value="ECO:0007669"/>
    <property type="project" value="UniProtKB-SubCell"/>
</dbReference>
<name>A0A1I3MR61_9FLAO</name>
<dbReference type="AlphaFoldDB" id="A0A1I3MR61"/>
<gene>
    <name evidence="10" type="ORF">SAMN04487893_102238</name>
</gene>
<evidence type="ECO:0000256" key="4">
    <source>
        <dbReference type="ARBA" id="ARBA00022692"/>
    </source>
</evidence>
<dbReference type="Gene3D" id="2.170.130.10">
    <property type="entry name" value="TonB-dependent receptor, plug domain"/>
    <property type="match status" value="1"/>
</dbReference>
<dbReference type="STRING" id="1150112.SAMN04487893_102238"/>
<dbReference type="InterPro" id="IPR039426">
    <property type="entry name" value="TonB-dep_rcpt-like"/>
</dbReference>
<keyword evidence="5 7" id="KW-0472">Membrane</keyword>
<dbReference type="Pfam" id="PF13715">
    <property type="entry name" value="CarbopepD_reg_2"/>
    <property type="match status" value="1"/>
</dbReference>
<evidence type="ECO:0000256" key="7">
    <source>
        <dbReference type="PROSITE-ProRule" id="PRU01360"/>
    </source>
</evidence>
<organism evidence="10 11">
    <name type="scientific">Myroides guanonis</name>
    <dbReference type="NCBI Taxonomy" id="1150112"/>
    <lineage>
        <taxon>Bacteria</taxon>
        <taxon>Pseudomonadati</taxon>
        <taxon>Bacteroidota</taxon>
        <taxon>Flavobacteriia</taxon>
        <taxon>Flavobacteriales</taxon>
        <taxon>Flavobacteriaceae</taxon>
        <taxon>Myroides</taxon>
    </lineage>
</organism>
<protein>
    <submittedName>
        <fullName evidence="10">TonB-linked outer membrane protein, SusC/RagA family</fullName>
    </submittedName>
</protein>
<dbReference type="SUPFAM" id="SSF56935">
    <property type="entry name" value="Porins"/>
    <property type="match status" value="1"/>
</dbReference>
<accession>A0A1I3MR61</accession>
<dbReference type="Pfam" id="PF07715">
    <property type="entry name" value="Plug"/>
    <property type="match status" value="1"/>
</dbReference>
<feature type="chain" id="PRO_5017229536" evidence="8">
    <location>
        <begin position="24"/>
        <end position="1118"/>
    </location>
</feature>
<dbReference type="InterPro" id="IPR036942">
    <property type="entry name" value="Beta-barrel_TonB_sf"/>
</dbReference>
<dbReference type="Gene3D" id="2.40.170.20">
    <property type="entry name" value="TonB-dependent receptor, beta-barrel domain"/>
    <property type="match status" value="1"/>
</dbReference>
<keyword evidence="4 7" id="KW-0812">Transmembrane</keyword>
<dbReference type="NCBIfam" id="TIGR04056">
    <property type="entry name" value="OMP_RagA_SusC"/>
    <property type="match status" value="1"/>
</dbReference>
<evidence type="ECO:0000256" key="2">
    <source>
        <dbReference type="ARBA" id="ARBA00022448"/>
    </source>
</evidence>
<evidence type="ECO:0000313" key="11">
    <source>
        <dbReference type="Proteomes" id="UP000243887"/>
    </source>
</evidence>
<evidence type="ECO:0000313" key="10">
    <source>
        <dbReference type="EMBL" id="SFI99467.1"/>
    </source>
</evidence>